<feature type="domain" description="TNase-like" evidence="4">
    <location>
        <begin position="31"/>
        <end position="174"/>
    </location>
</feature>
<dbReference type="GO" id="GO:0004519">
    <property type="term" value="F:endonuclease activity"/>
    <property type="evidence" value="ECO:0007669"/>
    <property type="project" value="UniProtKB-KW"/>
</dbReference>
<dbReference type="PROSITE" id="PS01123">
    <property type="entry name" value="TNASE_1"/>
    <property type="match status" value="1"/>
</dbReference>
<sequence>MERMLKRLVLAFLALLAGWLGLEHWQGQTGDVLSAPVVRVVDGDTIVVSVEGSNRKVRLIGVDTPETVKPNTPVQYYGKAASDFTKRELTGRRVWLEYDAEPTDRYGRHLAYVWLTSPPESADEASVRRDMFNAQLLTGGYARVLSIKPNTRYRELFARLEQEARRTGIGLWGQEGRSTGRSGARSRH</sequence>
<evidence type="ECO:0000313" key="5">
    <source>
        <dbReference type="EMBL" id="CBL27740.1"/>
    </source>
</evidence>
<accession>A0AB94IVG9</accession>
<protein>
    <submittedName>
        <fullName evidence="5">Micrococcal nuclease (Thermonuclease) homologs</fullName>
    </submittedName>
</protein>
<evidence type="ECO:0000259" key="4">
    <source>
        <dbReference type="PROSITE" id="PS50830"/>
    </source>
</evidence>
<keyword evidence="6" id="KW-1185">Reference proteome</keyword>
<proteinExistence type="predicted"/>
<evidence type="ECO:0000256" key="2">
    <source>
        <dbReference type="ARBA" id="ARBA00022759"/>
    </source>
</evidence>
<reference evidence="5 6" key="2">
    <citation type="submission" date="2010-03" db="EMBL/GenBank/DDBJ databases">
        <authorList>
            <person name="Pajon A."/>
        </authorList>
    </citation>
    <scope>NUCLEOTIDE SEQUENCE [LARGE SCALE GENOMIC DNA]</scope>
    <source>
        <strain evidence="5 6">SGP1</strain>
    </source>
</reference>
<reference evidence="6" key="1">
    <citation type="submission" date="2010-03" db="EMBL/GenBank/DDBJ databases">
        <title>The genome sequence of Synergistetes sp. SGP1.</title>
        <authorList>
            <consortium name="metaHIT consortium -- http://www.metahit.eu/"/>
            <person name="Pajon A."/>
            <person name="Turner K."/>
            <person name="Parkhill J."/>
            <person name="Wade W."/>
            <person name="Vartoukian S."/>
        </authorList>
    </citation>
    <scope>NUCLEOTIDE SEQUENCE [LARGE SCALE GENOMIC DNA]</scope>
    <source>
        <strain evidence="6">SGP1</strain>
    </source>
</reference>
<dbReference type="PROSITE" id="PS50830">
    <property type="entry name" value="TNASE_3"/>
    <property type="match status" value="1"/>
</dbReference>
<dbReference type="Pfam" id="PF00565">
    <property type="entry name" value="SNase"/>
    <property type="match status" value="1"/>
</dbReference>
<dbReference type="SUPFAM" id="SSF50199">
    <property type="entry name" value="Staphylococcal nuclease"/>
    <property type="match status" value="1"/>
</dbReference>
<dbReference type="InterPro" id="IPR035437">
    <property type="entry name" value="SNase_OB-fold_sf"/>
</dbReference>
<evidence type="ECO:0000256" key="1">
    <source>
        <dbReference type="ARBA" id="ARBA00022722"/>
    </source>
</evidence>
<dbReference type="GO" id="GO:0016787">
    <property type="term" value="F:hydrolase activity"/>
    <property type="evidence" value="ECO:0007669"/>
    <property type="project" value="UniProtKB-KW"/>
</dbReference>
<dbReference type="KEGG" id="sbr:SY1_02080"/>
<dbReference type="Gene3D" id="2.40.50.90">
    <property type="match status" value="1"/>
</dbReference>
<evidence type="ECO:0000313" key="6">
    <source>
        <dbReference type="Proteomes" id="UP000008957"/>
    </source>
</evidence>
<gene>
    <name evidence="5" type="ORF">SY1_02080</name>
</gene>
<dbReference type="InterPro" id="IPR016071">
    <property type="entry name" value="Staphylococal_nuclease_OB-fold"/>
</dbReference>
<dbReference type="GO" id="GO:0003676">
    <property type="term" value="F:nucleic acid binding"/>
    <property type="evidence" value="ECO:0007669"/>
    <property type="project" value="InterPro"/>
</dbReference>
<dbReference type="EMBL" id="FP929056">
    <property type="protein sequence ID" value="CBL27740.1"/>
    <property type="molecule type" value="Genomic_DNA"/>
</dbReference>
<keyword evidence="2" id="KW-0255">Endonuclease</keyword>
<evidence type="ECO:0000256" key="3">
    <source>
        <dbReference type="ARBA" id="ARBA00022801"/>
    </source>
</evidence>
<name>A0AB94IVG9_9BACT</name>
<dbReference type="PANTHER" id="PTHR12302">
    <property type="entry name" value="EBNA2 BINDING PROTEIN P100"/>
    <property type="match status" value="1"/>
</dbReference>
<dbReference type="RefSeq" id="WP_015555887.1">
    <property type="nucleotide sequence ID" value="NC_021038.1"/>
</dbReference>
<keyword evidence="3" id="KW-0378">Hydrolase</keyword>
<organism evidence="5 6">
    <name type="scientific">Fretibacterium fastidiosum</name>
    <dbReference type="NCBI Taxonomy" id="651822"/>
    <lineage>
        <taxon>Bacteria</taxon>
        <taxon>Thermotogati</taxon>
        <taxon>Synergistota</taxon>
        <taxon>Synergistia</taxon>
        <taxon>Synergistales</taxon>
        <taxon>Aminobacteriaceae</taxon>
        <taxon>Fretibacterium</taxon>
    </lineage>
</organism>
<dbReference type="AlphaFoldDB" id="A0AB94IVG9"/>
<keyword evidence="1" id="KW-0540">Nuclease</keyword>
<dbReference type="Proteomes" id="UP000008957">
    <property type="component" value="Chromosome"/>
</dbReference>
<dbReference type="PROSITE" id="PS01284">
    <property type="entry name" value="TNASE_2"/>
    <property type="match status" value="1"/>
</dbReference>
<dbReference type="InterPro" id="IPR002071">
    <property type="entry name" value="Thermonucl_AS"/>
</dbReference>
<dbReference type="PANTHER" id="PTHR12302:SF3">
    <property type="entry name" value="SERINE_THREONINE-PROTEIN KINASE 31"/>
    <property type="match status" value="1"/>
</dbReference>
<dbReference type="SMART" id="SM00318">
    <property type="entry name" value="SNc"/>
    <property type="match status" value="1"/>
</dbReference>